<dbReference type="PRINTS" id="PR00080">
    <property type="entry name" value="SDRFAMILY"/>
</dbReference>
<dbReference type="Proteomes" id="UP000814243">
    <property type="component" value="Unassembled WGS sequence"/>
</dbReference>
<dbReference type="PRINTS" id="PR00081">
    <property type="entry name" value="GDHRDH"/>
</dbReference>
<evidence type="ECO:0000313" key="2">
    <source>
        <dbReference type="Proteomes" id="UP000814243"/>
    </source>
</evidence>
<reference evidence="1" key="1">
    <citation type="journal article" date="2021" name="G3 (Bethesda)">
        <title>Genome and transcriptome analysis of the beet armyworm Spodoptera exigua reveals targets for pest control. .</title>
        <authorList>
            <person name="Simon S."/>
            <person name="Breeschoten T."/>
            <person name="Jansen H.J."/>
            <person name="Dirks R.P."/>
            <person name="Schranz M.E."/>
            <person name="Ros V.I.D."/>
        </authorList>
    </citation>
    <scope>NUCLEOTIDE SEQUENCE</scope>
    <source>
        <strain evidence="1">TB_SE_WUR_2020</strain>
    </source>
</reference>
<organism evidence="1 2">
    <name type="scientific">Spodoptera exigua</name>
    <name type="common">Beet armyworm</name>
    <name type="synonym">Noctua fulgens</name>
    <dbReference type="NCBI Taxonomy" id="7107"/>
    <lineage>
        <taxon>Eukaryota</taxon>
        <taxon>Metazoa</taxon>
        <taxon>Ecdysozoa</taxon>
        <taxon>Arthropoda</taxon>
        <taxon>Hexapoda</taxon>
        <taxon>Insecta</taxon>
        <taxon>Pterygota</taxon>
        <taxon>Neoptera</taxon>
        <taxon>Endopterygota</taxon>
        <taxon>Lepidoptera</taxon>
        <taxon>Glossata</taxon>
        <taxon>Ditrysia</taxon>
        <taxon>Noctuoidea</taxon>
        <taxon>Noctuidae</taxon>
        <taxon>Amphipyrinae</taxon>
        <taxon>Spodoptera</taxon>
    </lineage>
</organism>
<dbReference type="InterPro" id="IPR036291">
    <property type="entry name" value="NAD(P)-bd_dom_sf"/>
</dbReference>
<dbReference type="Pfam" id="PF13561">
    <property type="entry name" value="adh_short_C2"/>
    <property type="match status" value="2"/>
</dbReference>
<dbReference type="PANTHER" id="PTHR43975">
    <property type="entry name" value="ZGC:101858"/>
    <property type="match status" value="1"/>
</dbReference>
<dbReference type="InterPro" id="IPR002347">
    <property type="entry name" value="SDR_fam"/>
</dbReference>
<evidence type="ECO:0000313" key="1">
    <source>
        <dbReference type="EMBL" id="KAH9641646.1"/>
    </source>
</evidence>
<dbReference type="PANTHER" id="PTHR43975:SF2">
    <property type="entry name" value="EG:BACR7A4.14 PROTEIN-RELATED"/>
    <property type="match status" value="1"/>
</dbReference>
<sequence>MSFKNKVVLITGGSAGIGAITAEKFAKEGASIAITGRNEAGLKAVAQRCEQLGSKTLIIKADVADDAQAQTIVKKTIEEFGRLDILVNNAAILKNTTLTSPDVMKIYDEVTSVNLRAVVHMTSLAAPYLIKTKGNIINISSILAKTYVQTPQLMMYCLSKAALNHFTHGAALELAASGVRVNIVSPGPVRTNMLTNLEVDKVWETTLEDTALKRISEPEEVADVILFLASDKAKGVTGSEYVALITGSGSAVGAATALSFAEEGAHVVTVDCSEERAHNTGDKSKQFGNKVLIVTADVANKEDLKKIIKTTIKEFGRLDIQVNNAGTIKEGKI</sequence>
<protein>
    <submittedName>
        <fullName evidence="1">Uncharacterized protein</fullName>
    </submittedName>
</protein>
<comment type="caution">
    <text evidence="1">The sequence shown here is derived from an EMBL/GenBank/DDBJ whole genome shotgun (WGS) entry which is preliminary data.</text>
</comment>
<name>A0A922MSD3_SPOEX</name>
<dbReference type="AlphaFoldDB" id="A0A922MSD3"/>
<dbReference type="SUPFAM" id="SSF51735">
    <property type="entry name" value="NAD(P)-binding Rossmann-fold domains"/>
    <property type="match status" value="2"/>
</dbReference>
<dbReference type="Gene3D" id="3.40.50.720">
    <property type="entry name" value="NAD(P)-binding Rossmann-like Domain"/>
    <property type="match status" value="2"/>
</dbReference>
<proteinExistence type="predicted"/>
<gene>
    <name evidence="1" type="ORF">HF086_009992</name>
</gene>
<accession>A0A922MSD3</accession>
<dbReference type="FunFam" id="3.40.50.720:FF:000084">
    <property type="entry name" value="Short-chain dehydrogenase reductase"/>
    <property type="match status" value="1"/>
</dbReference>
<dbReference type="EMBL" id="JACEFF010000218">
    <property type="protein sequence ID" value="KAH9641646.1"/>
    <property type="molecule type" value="Genomic_DNA"/>
</dbReference>